<dbReference type="InterPro" id="IPR011250">
    <property type="entry name" value="OMP/PagP_B-barrel"/>
</dbReference>
<dbReference type="RefSeq" id="WP_210757471.1">
    <property type="nucleotide sequence ID" value="NZ_CP060139.1"/>
</dbReference>
<organism evidence="3 4">
    <name type="scientific">Croceimicrobium hydrocarbonivorans</name>
    <dbReference type="NCBI Taxonomy" id="2761580"/>
    <lineage>
        <taxon>Bacteria</taxon>
        <taxon>Pseudomonadati</taxon>
        <taxon>Bacteroidota</taxon>
        <taxon>Flavobacteriia</taxon>
        <taxon>Flavobacteriales</taxon>
        <taxon>Owenweeksiaceae</taxon>
        <taxon>Croceimicrobium</taxon>
    </lineage>
</organism>
<name>A0A7H0VB05_9FLAO</name>
<sequence length="207" mass="23166">MRIYLYAALLLLSSGSLLAQERNFQLGIIGSSQLSYLNSNQGNANTGSALLFGFGGLAEYSFADRYAFTSGFEYLNRGGSLEINDTTTDYRAGFIQIPLQIKMRTRQFGYSTYFAEMGFAIGFETGEEVSWDPATTRDFGSLISLFDATFRIGMGMEYDLGGQTKLLGRLQYHRALTDNLLSDEDPRLSDQFNYRFDYVSLSVGILF</sequence>
<dbReference type="KEGG" id="chyd:H4K34_10990"/>
<protein>
    <submittedName>
        <fullName evidence="3">Outer membrane beta-barrel protein</fullName>
    </submittedName>
</protein>
<feature type="signal peptide" evidence="1">
    <location>
        <begin position="1"/>
        <end position="19"/>
    </location>
</feature>
<keyword evidence="1" id="KW-0732">Signal</keyword>
<evidence type="ECO:0000313" key="4">
    <source>
        <dbReference type="Proteomes" id="UP000516305"/>
    </source>
</evidence>
<evidence type="ECO:0000256" key="1">
    <source>
        <dbReference type="SAM" id="SignalP"/>
    </source>
</evidence>
<evidence type="ECO:0000259" key="2">
    <source>
        <dbReference type="Pfam" id="PF13568"/>
    </source>
</evidence>
<dbReference type="Pfam" id="PF13568">
    <property type="entry name" value="OMP_b-brl_2"/>
    <property type="match status" value="1"/>
</dbReference>
<dbReference type="EMBL" id="CP060139">
    <property type="protein sequence ID" value="QNR22903.1"/>
    <property type="molecule type" value="Genomic_DNA"/>
</dbReference>
<feature type="chain" id="PRO_5028960736" evidence="1">
    <location>
        <begin position="20"/>
        <end position="207"/>
    </location>
</feature>
<feature type="domain" description="Outer membrane protein beta-barrel" evidence="2">
    <location>
        <begin position="20"/>
        <end position="179"/>
    </location>
</feature>
<dbReference type="SUPFAM" id="SSF56925">
    <property type="entry name" value="OMPA-like"/>
    <property type="match status" value="1"/>
</dbReference>
<reference evidence="3 4" key="1">
    <citation type="submission" date="2020-08" db="EMBL/GenBank/DDBJ databases">
        <title>Croceimicrobium hydrocarbonivorans gen. nov., sp. nov., a novel marine bacterium isolated from a bacterial consortium that degrades polyethylene terephthalate.</title>
        <authorList>
            <person name="Liu R."/>
        </authorList>
    </citation>
    <scope>NUCLEOTIDE SEQUENCE [LARGE SCALE GENOMIC DNA]</scope>
    <source>
        <strain evidence="3 4">A20-9</strain>
    </source>
</reference>
<gene>
    <name evidence="3" type="ORF">H4K34_10990</name>
</gene>
<proteinExistence type="predicted"/>
<dbReference type="Proteomes" id="UP000516305">
    <property type="component" value="Chromosome"/>
</dbReference>
<keyword evidence="4" id="KW-1185">Reference proteome</keyword>
<accession>A0A7H0VB05</accession>
<evidence type="ECO:0000313" key="3">
    <source>
        <dbReference type="EMBL" id="QNR22903.1"/>
    </source>
</evidence>
<dbReference type="InterPro" id="IPR025665">
    <property type="entry name" value="Beta-barrel_OMP_2"/>
</dbReference>
<dbReference type="AlphaFoldDB" id="A0A7H0VB05"/>